<evidence type="ECO:0000256" key="1">
    <source>
        <dbReference type="ARBA" id="ARBA00009512"/>
    </source>
</evidence>
<dbReference type="GO" id="GO:0070181">
    <property type="term" value="F:small ribosomal subunit rRNA binding"/>
    <property type="evidence" value="ECO:0007669"/>
    <property type="project" value="TreeGrafter"/>
</dbReference>
<dbReference type="CDD" id="cd00473">
    <property type="entry name" value="bS6"/>
    <property type="match status" value="1"/>
</dbReference>
<gene>
    <name evidence="7" type="ORF">RJ639_004948</name>
</gene>
<dbReference type="InterPro" id="IPR000529">
    <property type="entry name" value="Ribosomal_bS6"/>
</dbReference>
<dbReference type="Gene3D" id="3.30.70.60">
    <property type="match status" value="1"/>
</dbReference>
<dbReference type="InterPro" id="IPR020814">
    <property type="entry name" value="Ribosomal_S6_plastid/chlpt"/>
</dbReference>
<dbReference type="EMBL" id="JAVXUP010000927">
    <property type="protein sequence ID" value="KAK3018616.1"/>
    <property type="molecule type" value="Genomic_DNA"/>
</dbReference>
<dbReference type="AlphaFoldDB" id="A0AA89B176"/>
<feature type="region of interest" description="Disordered" evidence="6">
    <location>
        <begin position="284"/>
        <end position="314"/>
    </location>
</feature>
<dbReference type="PANTHER" id="PTHR21011">
    <property type="entry name" value="MITOCHONDRIAL 28S RIBOSOMAL PROTEIN S6"/>
    <property type="match status" value="1"/>
</dbReference>
<sequence>MNGKPRAYVLIFSQNSAEEDTIASLVMTSSSTATGSPQIGKLITRVGFTVNRHCCLAFPNGYSSLFPIPSQKLPPRLRASPVTAAAKKKNGKDKKADSHSFVSKPDEATGPFPEAVLLKQSLNRSSFVALTSTDIVDSGPVGSPGFLPSILKKVQEDGRLQPEFADAEERELYDFLNLQLESDLDVEQMRHYEVVYLIHEDHMEEVEDVNLKVQDFLRENKGKVWRFSDWGVRRLAYKIKKAKRAHYILMNFELEAKLINDFKSMLDKDERVIRHLVIKRDKAITEDCPPPPEFQSLRAGMDDDDDDDDDDDYDDYEAEEGVIYVDDDEEGERVKKTTKTTTLGRKGRSLTAEKVGR</sequence>
<protein>
    <recommendedName>
        <fullName evidence="9">30S ribosomal protein S6</fullName>
    </recommendedName>
</protein>
<keyword evidence="4" id="KW-0689">Ribosomal protein</keyword>
<dbReference type="InterPro" id="IPR035980">
    <property type="entry name" value="Ribosomal_bS6_sf"/>
</dbReference>
<dbReference type="HAMAP" id="MF_00360">
    <property type="entry name" value="Ribosomal_bS6"/>
    <property type="match status" value="1"/>
</dbReference>
<dbReference type="NCBIfam" id="TIGR00166">
    <property type="entry name" value="S6"/>
    <property type="match status" value="1"/>
</dbReference>
<dbReference type="GO" id="GO:0015935">
    <property type="term" value="C:small ribosomal subunit"/>
    <property type="evidence" value="ECO:0007669"/>
    <property type="project" value="TreeGrafter"/>
</dbReference>
<keyword evidence="2" id="KW-0699">rRNA-binding</keyword>
<keyword evidence="3" id="KW-0694">RNA-binding</keyword>
<dbReference type="Pfam" id="PF01250">
    <property type="entry name" value="Ribosomal_S6"/>
    <property type="match status" value="1"/>
</dbReference>
<dbReference type="InterPro" id="IPR014717">
    <property type="entry name" value="Transl_elong_EF1B/ribsomal_bS6"/>
</dbReference>
<feature type="region of interest" description="Disordered" evidence="6">
    <location>
        <begin position="83"/>
        <end position="107"/>
    </location>
</feature>
<dbReference type="GO" id="GO:0005737">
    <property type="term" value="C:cytoplasm"/>
    <property type="evidence" value="ECO:0007669"/>
    <property type="project" value="UniProtKB-ARBA"/>
</dbReference>
<dbReference type="InterPro" id="IPR020815">
    <property type="entry name" value="Ribosomal_bS6_CS"/>
</dbReference>
<dbReference type="GO" id="GO:0003735">
    <property type="term" value="F:structural constituent of ribosome"/>
    <property type="evidence" value="ECO:0007669"/>
    <property type="project" value="InterPro"/>
</dbReference>
<evidence type="ECO:0000313" key="8">
    <source>
        <dbReference type="Proteomes" id="UP001188597"/>
    </source>
</evidence>
<evidence type="ECO:0008006" key="9">
    <source>
        <dbReference type="Google" id="ProtNLM"/>
    </source>
</evidence>
<reference evidence="7" key="1">
    <citation type="submission" date="2022-12" db="EMBL/GenBank/DDBJ databases">
        <title>Draft genome assemblies for two species of Escallonia (Escalloniales).</title>
        <authorList>
            <person name="Chanderbali A."/>
            <person name="Dervinis C."/>
            <person name="Anghel I."/>
            <person name="Soltis D."/>
            <person name="Soltis P."/>
            <person name="Zapata F."/>
        </authorList>
    </citation>
    <scope>NUCLEOTIDE SEQUENCE</scope>
    <source>
        <strain evidence="7">UCBG64.0493</strain>
        <tissue evidence="7">Leaf</tissue>
    </source>
</reference>
<proteinExistence type="inferred from homology"/>
<evidence type="ECO:0000256" key="3">
    <source>
        <dbReference type="ARBA" id="ARBA00022884"/>
    </source>
</evidence>
<keyword evidence="8" id="KW-1185">Reference proteome</keyword>
<evidence type="ECO:0000313" key="7">
    <source>
        <dbReference type="EMBL" id="KAK3018616.1"/>
    </source>
</evidence>
<comment type="similarity">
    <text evidence="1">Belongs to the bacterial ribosomal protein bS6 family.</text>
</comment>
<organism evidence="7 8">
    <name type="scientific">Escallonia herrerae</name>
    <dbReference type="NCBI Taxonomy" id="1293975"/>
    <lineage>
        <taxon>Eukaryota</taxon>
        <taxon>Viridiplantae</taxon>
        <taxon>Streptophyta</taxon>
        <taxon>Embryophyta</taxon>
        <taxon>Tracheophyta</taxon>
        <taxon>Spermatophyta</taxon>
        <taxon>Magnoliopsida</taxon>
        <taxon>eudicotyledons</taxon>
        <taxon>Gunneridae</taxon>
        <taxon>Pentapetalae</taxon>
        <taxon>asterids</taxon>
        <taxon>campanulids</taxon>
        <taxon>Escalloniales</taxon>
        <taxon>Escalloniaceae</taxon>
        <taxon>Escallonia</taxon>
    </lineage>
</organism>
<dbReference type="PANTHER" id="PTHR21011:SF1">
    <property type="entry name" value="SMALL RIBOSOMAL SUBUNIT PROTEIN BS6M"/>
    <property type="match status" value="1"/>
</dbReference>
<evidence type="ECO:0000256" key="4">
    <source>
        <dbReference type="ARBA" id="ARBA00022980"/>
    </source>
</evidence>
<accession>A0AA89B176</accession>
<dbReference type="FunFam" id="3.30.70.60:FF:000002">
    <property type="entry name" value="30S ribosomal protein S6"/>
    <property type="match status" value="1"/>
</dbReference>
<name>A0AA89B176_9ASTE</name>
<dbReference type="PROSITE" id="PS01048">
    <property type="entry name" value="RIBOSOMAL_S6"/>
    <property type="match status" value="1"/>
</dbReference>
<dbReference type="SUPFAM" id="SSF54995">
    <property type="entry name" value="Ribosomal protein S6"/>
    <property type="match status" value="1"/>
</dbReference>
<comment type="caution">
    <text evidence="7">The sequence shown here is derived from an EMBL/GenBank/DDBJ whole genome shotgun (WGS) entry which is preliminary data.</text>
</comment>
<evidence type="ECO:0000256" key="5">
    <source>
        <dbReference type="ARBA" id="ARBA00023274"/>
    </source>
</evidence>
<keyword evidence="5" id="KW-0687">Ribonucleoprotein</keyword>
<dbReference type="Proteomes" id="UP001188597">
    <property type="component" value="Unassembled WGS sequence"/>
</dbReference>
<evidence type="ECO:0000256" key="2">
    <source>
        <dbReference type="ARBA" id="ARBA00022730"/>
    </source>
</evidence>
<feature type="region of interest" description="Disordered" evidence="6">
    <location>
        <begin position="327"/>
        <end position="357"/>
    </location>
</feature>
<feature type="compositionally biased region" description="Acidic residues" evidence="6">
    <location>
        <begin position="302"/>
        <end position="314"/>
    </location>
</feature>
<evidence type="ECO:0000256" key="6">
    <source>
        <dbReference type="SAM" id="MobiDB-lite"/>
    </source>
</evidence>
<dbReference type="GO" id="GO:0006412">
    <property type="term" value="P:translation"/>
    <property type="evidence" value="ECO:0007669"/>
    <property type="project" value="InterPro"/>
</dbReference>